<keyword evidence="6" id="KW-0064">Aspartyl protease</keyword>
<reference evidence="13 14" key="1">
    <citation type="journal article" date="2020" name="Genome Biol. Evol.">
        <title>Comparative genomics of strictly vertically transmitted, feminizing microsporidia endosymbionts of amphipod crustaceans.</title>
        <authorList>
            <person name="Cormier A."/>
            <person name="Chebbi M.A."/>
            <person name="Giraud I."/>
            <person name="Wattier R."/>
            <person name="Teixeira M."/>
            <person name="Gilbert C."/>
            <person name="Rigaud T."/>
            <person name="Cordaux R."/>
        </authorList>
    </citation>
    <scope>NUCLEOTIDE SEQUENCE [LARGE SCALE GENOMIC DNA]</scope>
    <source>
        <strain evidence="13 14">Ou3-Ou53</strain>
    </source>
</reference>
<dbReference type="PROSITE" id="PS50994">
    <property type="entry name" value="INTEGRASE"/>
    <property type="match status" value="1"/>
</dbReference>
<dbReference type="OrthoDB" id="2194544at2759"/>
<keyword evidence="4" id="KW-0548">Nucleotidyltransferase</keyword>
<proteinExistence type="predicted"/>
<dbReference type="GO" id="GO:0015074">
    <property type="term" value="P:DNA integration"/>
    <property type="evidence" value="ECO:0007669"/>
    <property type="project" value="InterPro"/>
</dbReference>
<dbReference type="InterPro" id="IPR021109">
    <property type="entry name" value="Peptidase_aspartic_dom_sf"/>
</dbReference>
<evidence type="ECO:0000259" key="12">
    <source>
        <dbReference type="PROSITE" id="PS50994"/>
    </source>
</evidence>
<dbReference type="Pfam" id="PF00665">
    <property type="entry name" value="rve"/>
    <property type="match status" value="1"/>
</dbReference>
<keyword evidence="14" id="KW-1185">Reference proteome</keyword>
<evidence type="ECO:0000256" key="3">
    <source>
        <dbReference type="ARBA" id="ARBA00022679"/>
    </source>
</evidence>
<feature type="domain" description="Reverse transcriptase" evidence="11">
    <location>
        <begin position="186"/>
        <end position="365"/>
    </location>
</feature>
<evidence type="ECO:0000256" key="1">
    <source>
        <dbReference type="ARBA" id="ARBA00012493"/>
    </source>
</evidence>
<evidence type="ECO:0000256" key="2">
    <source>
        <dbReference type="ARBA" id="ARBA00022670"/>
    </source>
</evidence>
<dbReference type="GO" id="GO:0004190">
    <property type="term" value="F:aspartic-type endopeptidase activity"/>
    <property type="evidence" value="ECO:0007669"/>
    <property type="project" value="UniProtKB-KW"/>
</dbReference>
<keyword evidence="9" id="KW-0695">RNA-directed DNA polymerase</keyword>
<dbReference type="GO" id="GO:0003676">
    <property type="term" value="F:nucleic acid binding"/>
    <property type="evidence" value="ECO:0007669"/>
    <property type="project" value="InterPro"/>
</dbReference>
<dbReference type="Pfam" id="PF00078">
    <property type="entry name" value="RVT_1"/>
    <property type="match status" value="1"/>
</dbReference>
<evidence type="ECO:0000256" key="7">
    <source>
        <dbReference type="ARBA" id="ARBA00022759"/>
    </source>
</evidence>
<dbReference type="Gene3D" id="3.10.10.10">
    <property type="entry name" value="HIV Type 1 Reverse Transcriptase, subunit A, domain 1"/>
    <property type="match status" value="1"/>
</dbReference>
<dbReference type="PROSITE" id="PS50175">
    <property type="entry name" value="ASP_PROT_RETROV"/>
    <property type="match status" value="1"/>
</dbReference>
<evidence type="ECO:0000259" key="11">
    <source>
        <dbReference type="PROSITE" id="PS50878"/>
    </source>
</evidence>
<name>A0A9P6GXA0_9MICR</name>
<feature type="domain" description="Integrase catalytic" evidence="12">
    <location>
        <begin position="659"/>
        <end position="817"/>
    </location>
</feature>
<dbReference type="InterPro" id="IPR043502">
    <property type="entry name" value="DNA/RNA_pol_sf"/>
</dbReference>
<evidence type="ECO:0000256" key="9">
    <source>
        <dbReference type="ARBA" id="ARBA00022918"/>
    </source>
</evidence>
<sequence length="918" mass="106890">MCSNYRNNPFFTKIIIEGKQRNCLIDTGADVSIIHKNMLPKQANAEEFYGIIKTADGTRMRIKSRTRGLSGIIFDTKIMFDPLITEQEPDYIILGVDILKKYPNVLLQVLDRNWPKVHNIQKCDQEMERIKTDFRDLFKDTIEKHKPCTVRRHYINTGNSLPIYCRPGRVPINFEKSVEEEVRKNLEMGIISESESPWNSRIVPVTKKDGSLRMCIDFRPLNKITIKDRYPIPRIDEILDLLSGATIFTTLDATSGYYQLLMADEDKEKTAFSWKGGHYEFNRMPFGLCNAPATFQRAMDYVLREERGMFVIPYLDDIIIYSKDLETHVIHVRQVLHKLREAGIILNIKKCKFAMREVKILGNVVAEGIIKPDPEKVECIKSYPLPRTIKELRAFLGLVNYCREFITAYTRRAKPLFDLLKGETKRSVKTIIHSEETISAFKELRDIITENTERAQPDFNKEFVLTTDASDTGIGAILAQIDDQGRERMISAYSKNFDKHQNNYSVTDKELLAVVKSIEHYRHYLLGKEFLLRTDHKALTYLWESKNPSSRLLRWSMKLQEYKFRLEYIKGENNAADGYSRICHIKKSVQSFSETEKFNIIEEYHRALGHGSPNNMKASILQRYKWDGIYKDIENYVANCQICKRFGGPIVNTKNKCIQTKHPNELWEIDLAGKIDDKGNGFFIIVCIDHYTKWIETKTILRKTASEIVKAIKELILDKHGVPERILTDSGLEFNNQFTRDLSREHGFKWEFSSPFHHQTTGAVERVIQTLCNKIKKLSEYGSKNIRRCVEEATLAVNLSFNRAIGTSPFIFRKGRLPELPIDIQLGQPRINVSRKKIMNKRKTVFLKYKHQIEKGKVQTKNAYKEGDKVLIFRSTQNKMKPNWHQGYVIKEKLSDDSYIVVKNHKEIRVNKKHLRRE</sequence>
<keyword evidence="5" id="KW-0540">Nuclease</keyword>
<dbReference type="CDD" id="cd09274">
    <property type="entry name" value="RNase_HI_RT_Ty3"/>
    <property type="match status" value="1"/>
</dbReference>
<gene>
    <name evidence="13" type="primary">pol_203</name>
    <name evidence="13" type="ORF">NGRA_2857</name>
</gene>
<evidence type="ECO:0000259" key="10">
    <source>
        <dbReference type="PROSITE" id="PS50175"/>
    </source>
</evidence>
<comment type="caution">
    <text evidence="13">The sequence shown here is derived from an EMBL/GenBank/DDBJ whole genome shotgun (WGS) entry which is preliminary data.</text>
</comment>
<dbReference type="InterPro" id="IPR012337">
    <property type="entry name" value="RNaseH-like_sf"/>
</dbReference>
<keyword evidence="7" id="KW-0255">Endonuclease</keyword>
<dbReference type="GO" id="GO:0004519">
    <property type="term" value="F:endonuclease activity"/>
    <property type="evidence" value="ECO:0007669"/>
    <property type="project" value="UniProtKB-KW"/>
</dbReference>
<dbReference type="PROSITE" id="PS00141">
    <property type="entry name" value="ASP_PROTEASE"/>
    <property type="match status" value="1"/>
</dbReference>
<dbReference type="InterPro" id="IPR041373">
    <property type="entry name" value="RT_RNaseH"/>
</dbReference>
<evidence type="ECO:0000256" key="4">
    <source>
        <dbReference type="ARBA" id="ARBA00022695"/>
    </source>
</evidence>
<dbReference type="PANTHER" id="PTHR37984:SF5">
    <property type="entry name" value="PROTEIN NYNRIN-LIKE"/>
    <property type="match status" value="1"/>
</dbReference>
<dbReference type="InterPro" id="IPR050951">
    <property type="entry name" value="Retrovirus_Pol_polyprotein"/>
</dbReference>
<dbReference type="FunFam" id="3.30.70.270:FF:000020">
    <property type="entry name" value="Transposon Tf2-6 polyprotein-like Protein"/>
    <property type="match status" value="1"/>
</dbReference>
<dbReference type="InterPro" id="IPR043128">
    <property type="entry name" value="Rev_trsase/Diguanyl_cyclase"/>
</dbReference>
<feature type="domain" description="Peptidase A2" evidence="10">
    <location>
        <begin position="21"/>
        <end position="98"/>
    </location>
</feature>
<dbReference type="Proteomes" id="UP000740883">
    <property type="component" value="Unassembled WGS sequence"/>
</dbReference>
<dbReference type="InterPro" id="IPR000477">
    <property type="entry name" value="RT_dom"/>
</dbReference>
<dbReference type="EC" id="2.7.7.49" evidence="1"/>
<dbReference type="GO" id="GO:0005634">
    <property type="term" value="C:nucleus"/>
    <property type="evidence" value="ECO:0007669"/>
    <property type="project" value="UniProtKB-ARBA"/>
</dbReference>
<dbReference type="InterPro" id="IPR001969">
    <property type="entry name" value="Aspartic_peptidase_AS"/>
</dbReference>
<dbReference type="PANTHER" id="PTHR37984">
    <property type="entry name" value="PROTEIN CBG26694"/>
    <property type="match status" value="1"/>
</dbReference>
<evidence type="ECO:0000313" key="13">
    <source>
        <dbReference type="EMBL" id="KAF9761100.1"/>
    </source>
</evidence>
<dbReference type="Gene3D" id="1.10.340.70">
    <property type="match status" value="1"/>
</dbReference>
<dbReference type="Gene3D" id="3.30.420.10">
    <property type="entry name" value="Ribonuclease H-like superfamily/Ribonuclease H"/>
    <property type="match status" value="1"/>
</dbReference>
<dbReference type="EMBL" id="SBJO01000421">
    <property type="protein sequence ID" value="KAF9761100.1"/>
    <property type="molecule type" value="Genomic_DNA"/>
</dbReference>
<dbReference type="SUPFAM" id="SSF53098">
    <property type="entry name" value="Ribonuclease H-like"/>
    <property type="match status" value="1"/>
</dbReference>
<evidence type="ECO:0000256" key="5">
    <source>
        <dbReference type="ARBA" id="ARBA00022722"/>
    </source>
</evidence>
<dbReference type="InterPro" id="IPR001584">
    <property type="entry name" value="Integrase_cat-core"/>
</dbReference>
<dbReference type="InterPro" id="IPR001995">
    <property type="entry name" value="Peptidase_A2_cat"/>
</dbReference>
<dbReference type="GO" id="GO:0006508">
    <property type="term" value="P:proteolysis"/>
    <property type="evidence" value="ECO:0007669"/>
    <property type="project" value="UniProtKB-KW"/>
</dbReference>
<accession>A0A9P6GXA0</accession>
<dbReference type="SUPFAM" id="SSF50630">
    <property type="entry name" value="Acid proteases"/>
    <property type="match status" value="1"/>
</dbReference>
<dbReference type="AlphaFoldDB" id="A0A9P6GXA0"/>
<dbReference type="FunFam" id="3.10.10.10:FF:000007">
    <property type="entry name" value="Retrovirus-related Pol polyprotein from transposon 17.6-like Protein"/>
    <property type="match status" value="1"/>
</dbReference>
<dbReference type="Pfam" id="PF00077">
    <property type="entry name" value="RVP"/>
    <property type="match status" value="1"/>
</dbReference>
<dbReference type="Gene3D" id="3.30.70.270">
    <property type="match status" value="2"/>
</dbReference>
<keyword evidence="2" id="KW-0645">Protease</keyword>
<protein>
    <recommendedName>
        <fullName evidence="1">RNA-directed DNA polymerase</fullName>
        <ecNumber evidence="1">2.7.7.49</ecNumber>
    </recommendedName>
</protein>
<dbReference type="CDD" id="cd01647">
    <property type="entry name" value="RT_LTR"/>
    <property type="match status" value="1"/>
</dbReference>
<dbReference type="SUPFAM" id="SSF56672">
    <property type="entry name" value="DNA/RNA polymerases"/>
    <property type="match status" value="1"/>
</dbReference>
<dbReference type="GO" id="GO:0003964">
    <property type="term" value="F:RNA-directed DNA polymerase activity"/>
    <property type="evidence" value="ECO:0007669"/>
    <property type="project" value="UniProtKB-KW"/>
</dbReference>
<dbReference type="Gene3D" id="2.40.70.10">
    <property type="entry name" value="Acid Proteases"/>
    <property type="match status" value="1"/>
</dbReference>
<keyword evidence="3" id="KW-0808">Transferase</keyword>
<dbReference type="InterPro" id="IPR018061">
    <property type="entry name" value="Retropepsins"/>
</dbReference>
<evidence type="ECO:0000313" key="14">
    <source>
        <dbReference type="Proteomes" id="UP000740883"/>
    </source>
</evidence>
<evidence type="ECO:0000256" key="8">
    <source>
        <dbReference type="ARBA" id="ARBA00022801"/>
    </source>
</evidence>
<dbReference type="Pfam" id="PF17917">
    <property type="entry name" value="RT_RNaseH"/>
    <property type="match status" value="1"/>
</dbReference>
<dbReference type="Pfam" id="PF17921">
    <property type="entry name" value="Integrase_H2C2"/>
    <property type="match status" value="1"/>
</dbReference>
<dbReference type="InterPro" id="IPR041588">
    <property type="entry name" value="Integrase_H2C2"/>
</dbReference>
<evidence type="ECO:0000256" key="6">
    <source>
        <dbReference type="ARBA" id="ARBA00022750"/>
    </source>
</evidence>
<dbReference type="PROSITE" id="PS50878">
    <property type="entry name" value="RT_POL"/>
    <property type="match status" value="1"/>
</dbReference>
<organism evidence="13 14">
    <name type="scientific">Nosema granulosis</name>
    <dbReference type="NCBI Taxonomy" id="83296"/>
    <lineage>
        <taxon>Eukaryota</taxon>
        <taxon>Fungi</taxon>
        <taxon>Fungi incertae sedis</taxon>
        <taxon>Microsporidia</taxon>
        <taxon>Nosematidae</taxon>
        <taxon>Nosema</taxon>
    </lineage>
</organism>
<dbReference type="InterPro" id="IPR036397">
    <property type="entry name" value="RNaseH_sf"/>
</dbReference>
<keyword evidence="8" id="KW-0378">Hydrolase</keyword>